<dbReference type="PANTHER" id="PTHR37310">
    <property type="entry name" value="CYTOPLASMIC PROTEIN-RELATED"/>
    <property type="match status" value="1"/>
</dbReference>
<protein>
    <submittedName>
        <fullName evidence="1">Putative cysteine-rich protein yhjQ</fullName>
    </submittedName>
</protein>
<keyword evidence="2" id="KW-1185">Reference proteome</keyword>
<dbReference type="CDD" id="cd08026">
    <property type="entry name" value="DUF326"/>
    <property type="match status" value="1"/>
</dbReference>
<sequence>MTHHQYESCIKACQMCAVECEHCAAACSKEDKAKALAQCISLDHDCAAICALAVEMMARGSQFVKEVCRLCATICRACGDECSKHQHMEHCKHCAKACYQCAEECEKMVS</sequence>
<dbReference type="OrthoDB" id="5396211at2"/>
<evidence type="ECO:0000313" key="2">
    <source>
        <dbReference type="Proteomes" id="UP000254968"/>
    </source>
</evidence>
<gene>
    <name evidence="1" type="ORF">NCTC13315_02849</name>
</gene>
<dbReference type="InterPro" id="IPR044543">
    <property type="entry name" value="YHJQ-like"/>
</dbReference>
<dbReference type="Pfam" id="PF03860">
    <property type="entry name" value="Csp"/>
    <property type="match status" value="1"/>
</dbReference>
<dbReference type="AlphaFoldDB" id="A0A378JSA4"/>
<accession>A0A378JSA4</accession>
<dbReference type="Proteomes" id="UP000254968">
    <property type="component" value="Unassembled WGS sequence"/>
</dbReference>
<dbReference type="InterPro" id="IPR005560">
    <property type="entry name" value="Csp_YhjQ"/>
</dbReference>
<organism evidence="1 2">
    <name type="scientific">Legionella beliardensis</name>
    <dbReference type="NCBI Taxonomy" id="91822"/>
    <lineage>
        <taxon>Bacteria</taxon>
        <taxon>Pseudomonadati</taxon>
        <taxon>Pseudomonadota</taxon>
        <taxon>Gammaproteobacteria</taxon>
        <taxon>Legionellales</taxon>
        <taxon>Legionellaceae</taxon>
        <taxon>Legionella</taxon>
    </lineage>
</organism>
<dbReference type="RefSeq" id="WP_115304126.1">
    <property type="nucleotide sequence ID" value="NZ_CAAAHO010000010.1"/>
</dbReference>
<reference evidence="1 2" key="1">
    <citation type="submission" date="2018-06" db="EMBL/GenBank/DDBJ databases">
        <authorList>
            <consortium name="Pathogen Informatics"/>
            <person name="Doyle S."/>
        </authorList>
    </citation>
    <scope>NUCLEOTIDE SEQUENCE [LARGE SCALE GENOMIC DNA]</scope>
    <source>
        <strain evidence="1 2">NCTC13315</strain>
    </source>
</reference>
<evidence type="ECO:0000313" key="1">
    <source>
        <dbReference type="EMBL" id="STX55477.1"/>
    </source>
</evidence>
<dbReference type="EMBL" id="UGNV01000002">
    <property type="protein sequence ID" value="STX55477.1"/>
    <property type="molecule type" value="Genomic_DNA"/>
</dbReference>
<dbReference type="PANTHER" id="PTHR37310:SF1">
    <property type="entry name" value="CYTOPLASMIC PROTEIN"/>
    <property type="match status" value="1"/>
</dbReference>
<name>A0A378JSA4_9GAMM</name>
<proteinExistence type="predicted"/>
<dbReference type="Gene3D" id="1.20.1270.360">
    <property type="match status" value="1"/>
</dbReference>